<evidence type="ECO:0000313" key="4">
    <source>
        <dbReference type="Proteomes" id="UP000693970"/>
    </source>
</evidence>
<dbReference type="InterPro" id="IPR013103">
    <property type="entry name" value="RVT_2"/>
</dbReference>
<dbReference type="Pfam" id="PF07727">
    <property type="entry name" value="RVT_2"/>
    <property type="match status" value="1"/>
</dbReference>
<feature type="region of interest" description="Disordered" evidence="1">
    <location>
        <begin position="1731"/>
        <end position="1772"/>
    </location>
</feature>
<dbReference type="CDD" id="cd09272">
    <property type="entry name" value="RNase_HI_RT_Ty1"/>
    <property type="match status" value="1"/>
</dbReference>
<evidence type="ECO:0000259" key="2">
    <source>
        <dbReference type="PROSITE" id="PS50994"/>
    </source>
</evidence>
<dbReference type="GO" id="GO:0015074">
    <property type="term" value="P:DNA integration"/>
    <property type="evidence" value="ECO:0007669"/>
    <property type="project" value="InterPro"/>
</dbReference>
<dbReference type="OrthoDB" id="104418at2759"/>
<dbReference type="Proteomes" id="UP000693970">
    <property type="component" value="Unassembled WGS sequence"/>
</dbReference>
<dbReference type="PANTHER" id="PTHR11439">
    <property type="entry name" value="GAG-POL-RELATED RETROTRANSPOSON"/>
    <property type="match status" value="1"/>
</dbReference>
<sequence>MASPYTWLTDVRVQFLPHPGRANAHKSLNDLYSDVLPRLDDLFVDSSRTAVHPDIITILRTKLVNDLIVPHATLTPNPDVVIPPLIQGCFYKLRWTANTHGGTRLRDAQSFATALLDAHSAGKTDVDVLVGINHLHFDPQHKPISYLNWEAISNTPFPSPTTVRPPTASDIASAFTRSLPSVDELGLAIANAFAAVQGNTSTTGAPYSTSASPSLSGLSSSIFNPGNLPTDVLDRYQRHRDNKVFTPALLTPFDGGFFYHEDGVDRLILRDGTFFIMSREDERNFLRESVPCVDDSPIGLRLWYHQVVRHAHSHGYYVHPFWCFWKHPRGGDHGFTCGSLADDDLPQRMSLPTLRHSPTIYTFLTKCVFPPTSNIPSRISLSHGDGYTALRNIIFDVHPVFHPTPAILAKNYPTHREGSTHAYFRAFEDYLQLRAFTQHIDSSLDKPHELDIFISNHRYSTFLGAEYAVARRDPGALLKFQRHQLVQTIDTLLKLPHSPASTPSAQPSSKITNPPPRSSAPSTKFRPSKRLQQVTVEPFITDSHPADTMATIIDSALSSDVPDAAAAHALHHRFVGALYQLEHSPILATEQACIICNDNHRFDACPVLANTDFLRSHYIRSCQHLRREAQARPPSKPIRCCPTIGTHTPSSSSPPLSCPTYAPGPVQHFTPLFDDIHSSDVSAVPVFQLLQTPSQDTETIPDPPVGDGSLLHDTSDVRALIDTGAFASCTDQLAYLHDYVPFTADNPCPIKLIPALEGVDAIPHGVGYLHIPTDTLRPGYLSVRTFYHPNIRATVIDERDLLRTSGLRRCEYGPHLFSKDPDVGTWTYRCDHKLRHNQDLILSGPLIFDKAYTLPLIPVDARPAIQALQIHDPDFATSCARATIMNIFAHQESQYAQLRSDLEHMPEDFSMLPFHDHIHANTPIHSIKAATERMLWHQRLGHPSDHYLYNAHKYIDGVPNFKHHDPILERCPTCIQAKQRKEPAGPHSTKTATRAYQGLSVDFAFSGTKSRNSAHNRDILGLNGETCYILIVDHHSGRYHGSTRVSKATPLKWIESFLTQHSPDCPDKYVYLDQGGELYRNPAVRRLFTRYNYTVRPTGADSSNQNGPVERAHLTLGNGIRSLLHGAGLSPQFWPYAFAHYLRIKNAIPSREQDISPIEATTGKREDFAALRTFGCRVWVRPTTKRPGKYVVHSRKGIFLEYLPDTTKNIVWYDIETQVVKIAKHAQFDEGMNDLPIESIPPNVQYLLRSLDGQRFPSESSNTTLDNFTFTDQPFTRTIDKSFKIRCSHPTFGLTLTNDELFNRAYVQAIHRNSTIAKGFSTLKAANNKIRGAYITSINHHPVFTVEEAQSLLALARDSSDRDLHISFAPERAPTAAQLRKALVEHDLYHPDHPDDDHTPVFRLEDIRHIAALRHPEYDFSPEALASEHVHLHINAISSHTITPEEHALGTLTRRKLKTLSTWDEWHAAEHKQLDQMASLVMFGTPCPPPPGAIILRPHWQYQIRRNGQRRARNCCDGSRRSAPALHAIAATYSSCVEQPVQRLFYALAARLGYRTYGGDAQDAFAHSPGPKIPTYVYIDDAYADWYFAQFGTHLDRRLVLPVLRALQGHPESGRLWEEHINKILSSDELQFRHTTLDHTIYSTVYKGQKVLMLRQVDDFSIACDDESIAIEIYDIIGRKLQLPGEDKPPFKYLGLQTDYNGLDIEQTSTHIAISCSTYISRFLTTHGWDTPGAHESDTEHDATPLPPDAVDKMYDEPPGPPEGSPEHQALQDSQKFPYRTVLGELLYAYVTARPDIGYHITTLSKFASSPSALHYHYLKCIAKYLRRTIHWKLYFKKPLVDDTLPTVAIPSYNVASDLPVFPQIDPDQLTAFVDAAYANDKRNRRSTTGYAFTLAGATIAYRSKTQSTTATSSTEAEFLAAVTTAKAAKYFRSILLDLGFPQHMPTPIYEDNMSAIKMINARIPTERSRHVDIQHFAIQDWKDAGDIVLCHIPGSINPSDDLTKPLGWVLHQRHARRLMGHHDLVLPSSSSVLSCNSKSKDLKSGEGVSTTTDDVQTILVHQHS</sequence>
<proteinExistence type="predicted"/>
<dbReference type="PROSITE" id="PS50994">
    <property type="entry name" value="INTEGRASE"/>
    <property type="match status" value="1"/>
</dbReference>
<dbReference type="InterPro" id="IPR001584">
    <property type="entry name" value="Integrase_cat-core"/>
</dbReference>
<gene>
    <name evidence="3" type="ORF">IV203_037194</name>
</gene>
<dbReference type="EMBL" id="JAGRRH010000009">
    <property type="protein sequence ID" value="KAG7363992.1"/>
    <property type="molecule type" value="Genomic_DNA"/>
</dbReference>
<reference evidence="3" key="1">
    <citation type="journal article" date="2021" name="Sci. Rep.">
        <title>Diploid genomic architecture of Nitzschia inconspicua, an elite biomass production diatom.</title>
        <authorList>
            <person name="Oliver A."/>
            <person name="Podell S."/>
            <person name="Pinowska A."/>
            <person name="Traller J.C."/>
            <person name="Smith S.R."/>
            <person name="McClure R."/>
            <person name="Beliaev A."/>
            <person name="Bohutskyi P."/>
            <person name="Hill E.A."/>
            <person name="Rabines A."/>
            <person name="Zheng H."/>
            <person name="Allen L.Z."/>
            <person name="Kuo A."/>
            <person name="Grigoriev I.V."/>
            <person name="Allen A.E."/>
            <person name="Hazlebeck D."/>
            <person name="Allen E.E."/>
        </authorList>
    </citation>
    <scope>NUCLEOTIDE SEQUENCE</scope>
    <source>
        <strain evidence="3">Hildebrandi</strain>
    </source>
</reference>
<feature type="domain" description="Integrase catalytic" evidence="2">
    <location>
        <begin position="982"/>
        <end position="1165"/>
    </location>
</feature>
<feature type="compositionally biased region" description="Basic and acidic residues" evidence="1">
    <location>
        <begin position="1733"/>
        <end position="1743"/>
    </location>
</feature>
<name>A0A9K3LL08_9STRA</name>
<keyword evidence="4" id="KW-1185">Reference proteome</keyword>
<keyword evidence="3" id="KW-0695">RNA-directed DNA polymerase</keyword>
<keyword evidence="3" id="KW-0808">Transferase</keyword>
<feature type="compositionally biased region" description="Low complexity" evidence="1">
    <location>
        <begin position="496"/>
        <end position="509"/>
    </location>
</feature>
<keyword evidence="3" id="KW-0548">Nucleotidyltransferase</keyword>
<dbReference type="PANTHER" id="PTHR11439:SF483">
    <property type="entry name" value="PEPTIDE SYNTHASE GLIP-LIKE, PUTATIVE (AFU_ORTHOLOGUE AFUA_3G12920)-RELATED"/>
    <property type="match status" value="1"/>
</dbReference>
<evidence type="ECO:0000313" key="3">
    <source>
        <dbReference type="EMBL" id="KAG7363992.1"/>
    </source>
</evidence>
<organism evidence="3 4">
    <name type="scientific">Nitzschia inconspicua</name>
    <dbReference type="NCBI Taxonomy" id="303405"/>
    <lineage>
        <taxon>Eukaryota</taxon>
        <taxon>Sar</taxon>
        <taxon>Stramenopiles</taxon>
        <taxon>Ochrophyta</taxon>
        <taxon>Bacillariophyta</taxon>
        <taxon>Bacillariophyceae</taxon>
        <taxon>Bacillariophycidae</taxon>
        <taxon>Bacillariales</taxon>
        <taxon>Bacillariaceae</taxon>
        <taxon>Nitzschia</taxon>
    </lineage>
</organism>
<accession>A0A9K3LL08</accession>
<reference evidence="3" key="2">
    <citation type="submission" date="2021-04" db="EMBL/GenBank/DDBJ databases">
        <authorList>
            <person name="Podell S."/>
        </authorList>
    </citation>
    <scope>NUCLEOTIDE SEQUENCE</scope>
    <source>
        <strain evidence="3">Hildebrandi</strain>
    </source>
</reference>
<dbReference type="InterPro" id="IPR025724">
    <property type="entry name" value="GAG-pre-integrase_dom"/>
</dbReference>
<evidence type="ECO:0000256" key="1">
    <source>
        <dbReference type="SAM" id="MobiDB-lite"/>
    </source>
</evidence>
<comment type="caution">
    <text evidence="3">The sequence shown here is derived from an EMBL/GenBank/DDBJ whole genome shotgun (WGS) entry which is preliminary data.</text>
</comment>
<protein>
    <submittedName>
        <fullName evidence="3">Reverse transcriptase RNA-dependent DNA polymerase</fullName>
    </submittedName>
</protein>
<dbReference type="Pfam" id="PF13976">
    <property type="entry name" value="gag_pre-integrs"/>
    <property type="match status" value="1"/>
</dbReference>
<dbReference type="GO" id="GO:0003964">
    <property type="term" value="F:RNA-directed DNA polymerase activity"/>
    <property type="evidence" value="ECO:0007669"/>
    <property type="project" value="UniProtKB-KW"/>
</dbReference>
<feature type="region of interest" description="Disordered" evidence="1">
    <location>
        <begin position="496"/>
        <end position="528"/>
    </location>
</feature>